<evidence type="ECO:0000313" key="1">
    <source>
        <dbReference type="EMBL" id="JAP06699.1"/>
    </source>
</evidence>
<accession>A0A0V0GHG9</accession>
<sequence>MAPRKDITKIGKEGFALLEEMYGKKKSPIVQLKPPSNQGRVINNHEAGKFYGGINFSDYSKRKSTTLAY</sequence>
<dbReference type="AlphaFoldDB" id="A0A0V0GHG9"/>
<reference evidence="1" key="1">
    <citation type="submission" date="2015-12" db="EMBL/GenBank/DDBJ databases">
        <title>Gene expression during late stages of embryo sac development: a critical building block for successful pollen-pistil interactions.</title>
        <authorList>
            <person name="Liu Y."/>
            <person name="Joly V."/>
            <person name="Sabar M."/>
            <person name="Matton D.P."/>
        </authorList>
    </citation>
    <scope>NUCLEOTIDE SEQUENCE</scope>
</reference>
<organism evidence="1">
    <name type="scientific">Solanum chacoense</name>
    <name type="common">Chaco potato</name>
    <dbReference type="NCBI Taxonomy" id="4108"/>
    <lineage>
        <taxon>Eukaryota</taxon>
        <taxon>Viridiplantae</taxon>
        <taxon>Streptophyta</taxon>
        <taxon>Embryophyta</taxon>
        <taxon>Tracheophyta</taxon>
        <taxon>Spermatophyta</taxon>
        <taxon>Magnoliopsida</taxon>
        <taxon>eudicotyledons</taxon>
        <taxon>Gunneridae</taxon>
        <taxon>Pentapetalae</taxon>
        <taxon>asterids</taxon>
        <taxon>lamiids</taxon>
        <taxon>Solanales</taxon>
        <taxon>Solanaceae</taxon>
        <taxon>Solanoideae</taxon>
        <taxon>Solaneae</taxon>
        <taxon>Solanum</taxon>
    </lineage>
</organism>
<dbReference type="EMBL" id="GEDG01040516">
    <property type="protein sequence ID" value="JAP06699.1"/>
    <property type="molecule type" value="Transcribed_RNA"/>
</dbReference>
<protein>
    <submittedName>
        <fullName evidence="1">Putative ovule protein</fullName>
    </submittedName>
</protein>
<proteinExistence type="predicted"/>
<name>A0A0V0GHG9_SOLCH</name>
<dbReference type="PANTHER" id="PTHR33484">
    <property type="entry name" value="BNAC07G33360D PROTEIN"/>
    <property type="match status" value="1"/>
</dbReference>
<dbReference type="PANTHER" id="PTHR33484:SF12">
    <property type="entry name" value="AP2_ERF DOMAIN-CONTAINING PROTEIN"/>
    <property type="match status" value="1"/>
</dbReference>